<evidence type="ECO:0000256" key="3">
    <source>
        <dbReference type="RuleBase" id="RU368077"/>
    </source>
</evidence>
<comment type="similarity">
    <text evidence="1 3">Belongs to the HAD-like hydrolase superfamily. S-2-haloalkanoic acid dehalogenase family.</text>
</comment>
<sequence length="233" mass="24825">MTQAAPPIRAFVFDAYGTLFDVASPVAACAEALGEPAAALARLWRDKQLQYTWLRTLQGRYADFAQVTADALDFALDTLGIHDAALRQRLLDAYRTPSAYPDAPATLAALHGRGFRLAILSNGTPEWLDTAVRASGLGASLDAVLSADTVGVYKPHPEVYRQAERALGLPAAAIGFVSSNGWDAYSASAYGLQVVWCNRGGQAAERLPAAPPYQVSSLDALLDLPKPPARVQT</sequence>
<dbReference type="PRINTS" id="PR00413">
    <property type="entry name" value="HADHALOGNASE"/>
</dbReference>
<evidence type="ECO:0000313" key="4">
    <source>
        <dbReference type="EMBL" id="SBP89915.1"/>
    </source>
</evidence>
<dbReference type="SFLD" id="SFLDG01129">
    <property type="entry name" value="C1.5:_HAD__Beta-PGM__Phosphata"/>
    <property type="match status" value="1"/>
</dbReference>
<dbReference type="EMBL" id="FLMQ01000058">
    <property type="protein sequence ID" value="SBP89915.1"/>
    <property type="molecule type" value="Genomic_DNA"/>
</dbReference>
<reference evidence="4 5" key="1">
    <citation type="submission" date="2016-06" db="EMBL/GenBank/DDBJ databases">
        <authorList>
            <person name="Kjaerup R.B."/>
            <person name="Dalgaard T.S."/>
            <person name="Juul-Madsen H.R."/>
        </authorList>
    </citation>
    <scope>NUCLEOTIDE SEQUENCE [LARGE SCALE GENOMIC DNA]</scope>
    <source>
        <strain evidence="4 5">DSM 16361</strain>
    </source>
</reference>
<evidence type="ECO:0000256" key="2">
    <source>
        <dbReference type="ARBA" id="ARBA00022801"/>
    </source>
</evidence>
<dbReference type="RefSeq" id="WP_094161888.1">
    <property type="nucleotide sequence ID" value="NZ_LT592171.1"/>
</dbReference>
<gene>
    <name evidence="4" type="ORF">THIARS_90065</name>
</gene>
<dbReference type="InterPro" id="IPR023198">
    <property type="entry name" value="PGP-like_dom2"/>
</dbReference>
<organism evidence="4 5">
    <name type="scientific">Thiomonas delicata</name>
    <name type="common">Thiomonas cuprina</name>
    <dbReference type="NCBI Taxonomy" id="364030"/>
    <lineage>
        <taxon>Bacteria</taxon>
        <taxon>Pseudomonadati</taxon>
        <taxon>Pseudomonadota</taxon>
        <taxon>Betaproteobacteria</taxon>
        <taxon>Burkholderiales</taxon>
        <taxon>Thiomonas</taxon>
    </lineage>
</organism>
<keyword evidence="2 3" id="KW-0378">Hydrolase</keyword>
<dbReference type="NCBIfam" id="TIGR01493">
    <property type="entry name" value="HAD-SF-IA-v2"/>
    <property type="match status" value="1"/>
</dbReference>
<dbReference type="NCBIfam" id="TIGR01428">
    <property type="entry name" value="HAD_type_II"/>
    <property type="match status" value="1"/>
</dbReference>
<dbReference type="SFLD" id="SFLDF00045">
    <property type="entry name" value="2-haloacid_dehalogenase"/>
    <property type="match status" value="1"/>
</dbReference>
<dbReference type="Proteomes" id="UP000214566">
    <property type="component" value="Unassembled WGS sequence"/>
</dbReference>
<accession>A0A238D9I8</accession>
<dbReference type="GO" id="GO:0018784">
    <property type="term" value="F:(S)-2-haloacid dehalogenase activity"/>
    <property type="evidence" value="ECO:0007669"/>
    <property type="project" value="UniProtKB-UniRule"/>
</dbReference>
<dbReference type="Gene3D" id="1.10.150.240">
    <property type="entry name" value="Putative phosphatase, domain 2"/>
    <property type="match status" value="1"/>
</dbReference>
<dbReference type="AlphaFoldDB" id="A0A238D9I8"/>
<keyword evidence="5" id="KW-1185">Reference proteome</keyword>
<dbReference type="SFLD" id="SFLDS00003">
    <property type="entry name" value="Haloacid_Dehalogenase"/>
    <property type="match status" value="1"/>
</dbReference>
<dbReference type="PANTHER" id="PTHR43316">
    <property type="entry name" value="HYDROLASE, HALOACID DELAHOGENASE-RELATED"/>
    <property type="match status" value="1"/>
</dbReference>
<dbReference type="CDD" id="cd02588">
    <property type="entry name" value="HAD_L2-DEX"/>
    <property type="match status" value="1"/>
</dbReference>
<dbReference type="OrthoDB" id="264363at2"/>
<comment type="function">
    <text evidence="3">Catalyzes the hydrolytic dehalogenation of small (S)-2-haloalkanoic acids to yield the corresponding (R)-2-hydroxyalkanoic acids.</text>
</comment>
<dbReference type="EC" id="3.8.1.2" evidence="3"/>
<dbReference type="Gene3D" id="3.40.50.1000">
    <property type="entry name" value="HAD superfamily/HAD-like"/>
    <property type="match status" value="1"/>
</dbReference>
<dbReference type="InterPro" id="IPR036412">
    <property type="entry name" value="HAD-like_sf"/>
</dbReference>
<dbReference type="InterPro" id="IPR023214">
    <property type="entry name" value="HAD_sf"/>
</dbReference>
<evidence type="ECO:0000313" key="5">
    <source>
        <dbReference type="Proteomes" id="UP000214566"/>
    </source>
</evidence>
<evidence type="ECO:0000256" key="1">
    <source>
        <dbReference type="ARBA" id="ARBA00008106"/>
    </source>
</evidence>
<dbReference type="SFLD" id="SFLDG01135">
    <property type="entry name" value="C1.5.6:_HAD__Beta-PGM__Phospha"/>
    <property type="match status" value="1"/>
</dbReference>
<dbReference type="PANTHER" id="PTHR43316:SF3">
    <property type="entry name" value="HALOACID DEHALOGENASE, TYPE II (AFU_ORTHOLOGUE AFUA_2G07750)-RELATED"/>
    <property type="match status" value="1"/>
</dbReference>
<name>A0A238D9I8_THIDL</name>
<dbReference type="InterPro" id="IPR051540">
    <property type="entry name" value="S-2-haloacid_dehalogenase"/>
</dbReference>
<dbReference type="SUPFAM" id="SSF56784">
    <property type="entry name" value="HAD-like"/>
    <property type="match status" value="1"/>
</dbReference>
<dbReference type="InterPro" id="IPR006439">
    <property type="entry name" value="HAD-SF_hydro_IA"/>
</dbReference>
<comment type="catalytic activity">
    <reaction evidence="3">
        <text>an (S)-2-haloacid + H2O = a (2R)-2-hydroxycarboxylate + a halide anion + H(+)</text>
        <dbReference type="Rhea" id="RHEA:11192"/>
        <dbReference type="ChEBI" id="CHEBI:15377"/>
        <dbReference type="ChEBI" id="CHEBI:15378"/>
        <dbReference type="ChEBI" id="CHEBI:16042"/>
        <dbReference type="ChEBI" id="CHEBI:58314"/>
        <dbReference type="ChEBI" id="CHEBI:137405"/>
        <dbReference type="EC" id="3.8.1.2"/>
    </reaction>
</comment>
<dbReference type="Pfam" id="PF00702">
    <property type="entry name" value="Hydrolase"/>
    <property type="match status" value="1"/>
</dbReference>
<protein>
    <recommendedName>
        <fullName evidence="3">(S)-2-haloacid dehalogenase</fullName>
        <ecNumber evidence="3">3.8.1.2</ecNumber>
    </recommendedName>
    <alternativeName>
        <fullName evidence="3">2-haloalkanoic acid dehalogenase</fullName>
    </alternativeName>
    <alternativeName>
        <fullName evidence="3">Halocarboxylic acid halidohydrolase</fullName>
    </alternativeName>
    <alternativeName>
        <fullName evidence="3">L-2-haloacid dehalogenase</fullName>
    </alternativeName>
</protein>
<dbReference type="InterPro" id="IPR006328">
    <property type="entry name" value="2-HAD"/>
</dbReference>
<proteinExistence type="inferred from homology"/>